<keyword evidence="5" id="KW-1185">Reference proteome</keyword>
<evidence type="ECO:0008006" key="6">
    <source>
        <dbReference type="Google" id="ProtNLM"/>
    </source>
</evidence>
<feature type="domain" description="DNA/RNA non-specific endonuclease/pyrophosphatase/phosphodiesterase" evidence="3">
    <location>
        <begin position="58"/>
        <end position="261"/>
    </location>
</feature>
<dbReference type="Pfam" id="PF01223">
    <property type="entry name" value="Endonuclease_NS"/>
    <property type="match status" value="1"/>
</dbReference>
<accession>A0AAW2AVB1</accession>
<feature type="signal peptide" evidence="1">
    <location>
        <begin position="1"/>
        <end position="15"/>
    </location>
</feature>
<name>A0AAW2AVB1_CULAL</name>
<dbReference type="InterPro" id="IPR044925">
    <property type="entry name" value="His-Me_finger_sf"/>
</dbReference>
<dbReference type="AlphaFoldDB" id="A0AAW2AVB1"/>
<comment type="caution">
    <text evidence="4">The sequence shown here is derived from an EMBL/GenBank/DDBJ whole genome shotgun (WGS) entry which is preliminary data.</text>
</comment>
<feature type="chain" id="PRO_5043777589" description="Endonuclease" evidence="1">
    <location>
        <begin position="16"/>
        <end position="264"/>
    </location>
</feature>
<dbReference type="SMART" id="SM00892">
    <property type="entry name" value="Endonuclease_NS"/>
    <property type="match status" value="1"/>
</dbReference>
<feature type="domain" description="ENPP1-3/EXOG-like endonuclease/phosphodiesterase" evidence="2">
    <location>
        <begin position="59"/>
        <end position="245"/>
    </location>
</feature>
<dbReference type="SUPFAM" id="SSF54060">
    <property type="entry name" value="His-Me finger endonucleases"/>
    <property type="match status" value="1"/>
</dbReference>
<dbReference type="InterPro" id="IPR001604">
    <property type="entry name" value="Endo_G_ENPP1-like_dom"/>
</dbReference>
<organism evidence="4 5">
    <name type="scientific">Culter alburnus</name>
    <name type="common">Topmouth culter</name>
    <dbReference type="NCBI Taxonomy" id="194366"/>
    <lineage>
        <taxon>Eukaryota</taxon>
        <taxon>Metazoa</taxon>
        <taxon>Chordata</taxon>
        <taxon>Craniata</taxon>
        <taxon>Vertebrata</taxon>
        <taxon>Euteleostomi</taxon>
        <taxon>Actinopterygii</taxon>
        <taxon>Neopterygii</taxon>
        <taxon>Teleostei</taxon>
        <taxon>Ostariophysi</taxon>
        <taxon>Cypriniformes</taxon>
        <taxon>Xenocyprididae</taxon>
        <taxon>Xenocypridinae</taxon>
        <taxon>Culter</taxon>
    </lineage>
</organism>
<dbReference type="InterPro" id="IPR044929">
    <property type="entry name" value="DNA/RNA_non-sp_Endonuclease_sf"/>
</dbReference>
<evidence type="ECO:0000313" key="4">
    <source>
        <dbReference type="EMBL" id="KAK9977023.1"/>
    </source>
</evidence>
<dbReference type="Proteomes" id="UP001479290">
    <property type="component" value="Unassembled WGS sequence"/>
</dbReference>
<protein>
    <recommendedName>
        <fullName evidence="6">Endonuclease</fullName>
    </recommendedName>
</protein>
<proteinExistence type="predicted"/>
<dbReference type="GO" id="GO:0003676">
    <property type="term" value="F:nucleic acid binding"/>
    <property type="evidence" value="ECO:0007669"/>
    <property type="project" value="InterPro"/>
</dbReference>
<keyword evidence="1" id="KW-0732">Signal</keyword>
<dbReference type="InterPro" id="IPR020821">
    <property type="entry name" value="ENPP1-3/EXOG-like_nuc-like"/>
</dbReference>
<evidence type="ECO:0000259" key="3">
    <source>
        <dbReference type="SMART" id="SM00892"/>
    </source>
</evidence>
<dbReference type="PANTHER" id="PTHR21472:SF30">
    <property type="entry name" value="ENDONUCLEASE DOMAIN-CONTAINING 1 PROTEIN-RELATED"/>
    <property type="match status" value="1"/>
</dbReference>
<gene>
    <name evidence="4" type="ORF">ABG768_018844</name>
</gene>
<dbReference type="GO" id="GO:0016787">
    <property type="term" value="F:hydrolase activity"/>
    <property type="evidence" value="ECO:0007669"/>
    <property type="project" value="InterPro"/>
</dbReference>
<dbReference type="GO" id="GO:0046872">
    <property type="term" value="F:metal ion binding"/>
    <property type="evidence" value="ECO:0007669"/>
    <property type="project" value="InterPro"/>
</dbReference>
<reference evidence="4 5" key="1">
    <citation type="submission" date="2024-05" db="EMBL/GenBank/DDBJ databases">
        <title>A high-quality chromosomal-level genome assembly of Topmouth culter (Culter alburnus).</title>
        <authorList>
            <person name="Zhao H."/>
        </authorList>
    </citation>
    <scope>NUCLEOTIDE SEQUENCE [LARGE SCALE GENOMIC DNA]</scope>
    <source>
        <strain evidence="4">CATC2023</strain>
        <tissue evidence="4">Muscle</tissue>
    </source>
</reference>
<evidence type="ECO:0000259" key="2">
    <source>
        <dbReference type="SMART" id="SM00477"/>
    </source>
</evidence>
<evidence type="ECO:0000256" key="1">
    <source>
        <dbReference type="SAM" id="SignalP"/>
    </source>
</evidence>
<dbReference type="InterPro" id="IPR039015">
    <property type="entry name" value="ENDOD1"/>
</dbReference>
<sequence length="264" mass="29614">MKFLVFLLLPHLSLSEVGQNFNQCSQFFLNNVPPQFPPPAGVSVQHICQCLQDNNNQKIYLYATLHSTTWRIPIYSAYVFGNQNVGRCDAWYIEPQLDLGTTAEPCMSPRGNGNNQAMNSDYRGSGYDRGHLYPVQHTDNPLSMLASSTLTNAAPQDPTFNQGAWNDHEKDVISDLQNCNVAYVVTGVVPDTKTINNRVFVSRFYWRATCCKKNNMFTGKGYYGPDNNGRVKPLTIANLQTQLENDYNVNNIKIFPNPLTGGCN</sequence>
<dbReference type="EMBL" id="JAWDJR010000003">
    <property type="protein sequence ID" value="KAK9977023.1"/>
    <property type="molecule type" value="Genomic_DNA"/>
</dbReference>
<dbReference type="Gene3D" id="3.40.570.10">
    <property type="entry name" value="Extracellular Endonuclease, subunit A"/>
    <property type="match status" value="1"/>
</dbReference>
<dbReference type="SMART" id="SM00477">
    <property type="entry name" value="NUC"/>
    <property type="match status" value="1"/>
</dbReference>
<dbReference type="PANTHER" id="PTHR21472">
    <property type="entry name" value="ENDONUCLEASE DOMAIN-CONTAINING 1 PROTEIN ENDOD1"/>
    <property type="match status" value="1"/>
</dbReference>
<evidence type="ECO:0000313" key="5">
    <source>
        <dbReference type="Proteomes" id="UP001479290"/>
    </source>
</evidence>